<dbReference type="EMBL" id="JBHUKU010000017">
    <property type="protein sequence ID" value="MFD2462561.1"/>
    <property type="molecule type" value="Genomic_DNA"/>
</dbReference>
<organism evidence="1 2">
    <name type="scientific">Amycolatopsis samaneae</name>
    <dbReference type="NCBI Taxonomy" id="664691"/>
    <lineage>
        <taxon>Bacteria</taxon>
        <taxon>Bacillati</taxon>
        <taxon>Actinomycetota</taxon>
        <taxon>Actinomycetes</taxon>
        <taxon>Pseudonocardiales</taxon>
        <taxon>Pseudonocardiaceae</taxon>
        <taxon>Amycolatopsis</taxon>
    </lineage>
</organism>
<protein>
    <recommendedName>
        <fullName evidence="3">HEAT repeat domain-containing protein</fullName>
    </recommendedName>
</protein>
<dbReference type="RefSeq" id="WP_345403583.1">
    <property type="nucleotide sequence ID" value="NZ_BAABHG010000015.1"/>
</dbReference>
<gene>
    <name evidence="1" type="ORF">ACFSYJ_28395</name>
</gene>
<sequence length="126" mass="13932">MAGLFDPDPEYDAKSMQEIIDIAFNESTSPSYRLAAVINLGRRGRESPNPNLVRVLEEIASSGEFQEVRFLHGPSLSYVAVAGLIYWGTNESINAARRAIGTLDKDDVADLTWFLKSGHFTLPDND</sequence>
<dbReference type="Proteomes" id="UP001597419">
    <property type="component" value="Unassembled WGS sequence"/>
</dbReference>
<evidence type="ECO:0000313" key="1">
    <source>
        <dbReference type="EMBL" id="MFD2462561.1"/>
    </source>
</evidence>
<reference evidence="2" key="1">
    <citation type="journal article" date="2019" name="Int. J. Syst. Evol. Microbiol.">
        <title>The Global Catalogue of Microorganisms (GCM) 10K type strain sequencing project: providing services to taxonomists for standard genome sequencing and annotation.</title>
        <authorList>
            <consortium name="The Broad Institute Genomics Platform"/>
            <consortium name="The Broad Institute Genome Sequencing Center for Infectious Disease"/>
            <person name="Wu L."/>
            <person name="Ma J."/>
        </authorList>
    </citation>
    <scope>NUCLEOTIDE SEQUENCE [LARGE SCALE GENOMIC DNA]</scope>
    <source>
        <strain evidence="2">CGMCC 4.7643</strain>
    </source>
</reference>
<evidence type="ECO:0000313" key="2">
    <source>
        <dbReference type="Proteomes" id="UP001597419"/>
    </source>
</evidence>
<evidence type="ECO:0008006" key="3">
    <source>
        <dbReference type="Google" id="ProtNLM"/>
    </source>
</evidence>
<comment type="caution">
    <text evidence="1">The sequence shown here is derived from an EMBL/GenBank/DDBJ whole genome shotgun (WGS) entry which is preliminary data.</text>
</comment>
<name>A0ABW5GNX9_9PSEU</name>
<keyword evidence="2" id="KW-1185">Reference proteome</keyword>
<accession>A0ABW5GNX9</accession>
<proteinExistence type="predicted"/>